<dbReference type="eggNOG" id="KOG2504">
    <property type="taxonomic scope" value="Eukaryota"/>
</dbReference>
<comment type="subcellular location">
    <subcellularLocation>
        <location evidence="1">Membrane</location>
        <topology evidence="1">Multi-pass membrane protein</topology>
    </subcellularLocation>
</comment>
<evidence type="ECO:0000256" key="3">
    <source>
        <dbReference type="SAM" id="MobiDB-lite"/>
    </source>
</evidence>
<feature type="region of interest" description="Disordered" evidence="3">
    <location>
        <begin position="663"/>
        <end position="718"/>
    </location>
</feature>
<dbReference type="InterPro" id="IPR050327">
    <property type="entry name" value="Proton-linked_MCT"/>
</dbReference>
<dbReference type="VEuPathDB" id="FungiDB:C5L36_0B05440"/>
<feature type="transmembrane region" description="Helical" evidence="4">
    <location>
        <begin position="226"/>
        <end position="249"/>
    </location>
</feature>
<feature type="compositionally biased region" description="Polar residues" evidence="3">
    <location>
        <begin position="689"/>
        <end position="698"/>
    </location>
</feature>
<protein>
    <recommendedName>
        <fullName evidence="5">Major facilitator superfamily (MFS) profile domain-containing protein</fullName>
    </recommendedName>
</protein>
<dbReference type="PROSITE" id="PS50850">
    <property type="entry name" value="MFS"/>
    <property type="match status" value="1"/>
</dbReference>
<feature type="transmembrane region" description="Helical" evidence="4">
    <location>
        <begin position="163"/>
        <end position="183"/>
    </location>
</feature>
<evidence type="ECO:0000256" key="2">
    <source>
        <dbReference type="ARBA" id="ARBA00006727"/>
    </source>
</evidence>
<feature type="transmembrane region" description="Helical" evidence="4">
    <location>
        <begin position="443"/>
        <end position="464"/>
    </location>
</feature>
<dbReference type="VEuPathDB" id="FungiDB:C5L36_0B05450"/>
<feature type="transmembrane region" description="Helical" evidence="4">
    <location>
        <begin position="405"/>
        <end position="431"/>
    </location>
</feature>
<feature type="compositionally biased region" description="Polar residues" evidence="3">
    <location>
        <begin position="664"/>
        <end position="681"/>
    </location>
</feature>
<proteinExistence type="inferred from homology"/>
<keyword evidence="4" id="KW-0472">Membrane</keyword>
<keyword evidence="4" id="KW-0812">Transmembrane</keyword>
<dbReference type="Proteomes" id="UP000029867">
    <property type="component" value="Unassembled WGS sequence"/>
</dbReference>
<dbReference type="InterPro" id="IPR020846">
    <property type="entry name" value="MFS_dom"/>
</dbReference>
<dbReference type="Gene3D" id="1.20.1250.20">
    <property type="entry name" value="MFS general substrate transporter like domains"/>
    <property type="match status" value="2"/>
</dbReference>
<sequence>MFNPSIGEVDPSRRSSIVTAEVAKAHIKSNQRNGPEDHLHTSNDYVGYEFELSHLRTNPNNNQTINGKVQEYNVSTIEENSEDEDHDDSVYPNGYVPLLVVFGGFLSCFTLFGIMNSVGAIESYIQVNQLANASVTAISWVFSIYMFITLFSGLIVGPLYDTFGATYLMIIGTLFTFTGLLACGSSKDIYQFVLSFGVCTGIGSGCLMFPSISVISSWFNRTKRSFYIGLIQTGGSVGGVCFPILLRYLYAKYGFVWAMRIFAFFNLGVCSVACIFVRDRINEIRELTNEPIDDRTFWEKFKNSFDIRSFKDKKFIVLTAALFMNEFSLLIVITYLASYAIANGASISESYAMITIMNVSGTFGKFIPSYFAQRYGCFNMMIIMSVSMTIECFVIWLPFGKHKGALYLFIVLFGFAYAATYSLTGATIGAITPKTKDFGKRYGSAYAIVSFGNLISLPISGAFIVNRTASDYDNMVAFAASTCALASVLFLFSRYTIVGPGSSIMNDIIERDKLHDTLFEQYIATCGWRCTRDLGQSRLPRSHAAEDDEMIEDDDEYGEEVYERERNQNQDSQGLQGGEVAREEGGIRNKCLKVISQLEQCMKDRLLMILMWIFDSDSSEHDDDFENDDGMFEFSGERPTSKLQTLSSENLVPPFRENKFIYEQRNQTPSPKNSWNTSNGKDTGVPINGQDTNVNYDRSVSEEPARSLSNRPQPSSDPMFTLANQPMQRFAQEKILDVRFVDRFLLPSNNFISFMNNLTALYSRNNYNILFLATGSKLEVYNLAEGNELIGHVNLQFLYVTHHQQFNAINYLVPFSINYIKVDRMIVDGKYIDVIGICNDYSQLIVLQVDDLLEKMFTSDTMDENEWRECSRIQNSDGNGLVFDMKSKYNESLLYRSVRPFTKALMLSSSVWCVAFYENYIVTSDNSRRVTIFKVEDNRDLDDLLCMSDELRHNIPSVDIVRSKSDILVVAGTYNKYQNILVFNSRSKLLEIVDGIHLKESVWSVTFLPVESFMPVSSMFELTGDTSQTVDDILRQSEILNVVADPRHSSHVGLAGKFTHLKIPTFCNGECEKIVDNERVQLTRKRELFDRWYLTHQRNSKGELRSGNYDTSILDDTVIISSTTSSVALFTLDQHGMIF</sequence>
<dbReference type="SUPFAM" id="SSF103473">
    <property type="entry name" value="MFS general substrate transporter"/>
    <property type="match status" value="1"/>
</dbReference>
<dbReference type="HOGENOM" id="CLU_277990_0_0_1"/>
<evidence type="ECO:0000256" key="1">
    <source>
        <dbReference type="ARBA" id="ARBA00004141"/>
    </source>
</evidence>
<dbReference type="PANTHER" id="PTHR11360">
    <property type="entry name" value="MONOCARBOXYLATE TRANSPORTER"/>
    <property type="match status" value="1"/>
</dbReference>
<dbReference type="InterPro" id="IPR036259">
    <property type="entry name" value="MFS_trans_sf"/>
</dbReference>
<feature type="transmembrane region" description="Helical" evidence="4">
    <location>
        <begin position="378"/>
        <end position="399"/>
    </location>
</feature>
<dbReference type="Pfam" id="PF07690">
    <property type="entry name" value="MFS_1"/>
    <property type="match status" value="1"/>
</dbReference>
<evidence type="ECO:0000313" key="6">
    <source>
        <dbReference type="EMBL" id="KGK39747.1"/>
    </source>
</evidence>
<dbReference type="InterPro" id="IPR011701">
    <property type="entry name" value="MFS"/>
</dbReference>
<accession>A0A099P679</accession>
<dbReference type="InterPro" id="IPR014839">
    <property type="entry name" value="Crt10"/>
</dbReference>
<feature type="transmembrane region" description="Helical" evidence="4">
    <location>
        <begin position="315"/>
        <end position="338"/>
    </location>
</feature>
<feature type="transmembrane region" description="Helical" evidence="4">
    <location>
        <begin position="476"/>
        <end position="497"/>
    </location>
</feature>
<comment type="similarity">
    <text evidence="2">Belongs to the major facilitator superfamily. Monocarboxylate porter (TC 2.A.1.13) family.</text>
</comment>
<dbReference type="SUPFAM" id="SSF50978">
    <property type="entry name" value="WD40 repeat-like"/>
    <property type="match status" value="1"/>
</dbReference>
<dbReference type="InterPro" id="IPR036322">
    <property type="entry name" value="WD40_repeat_dom_sf"/>
</dbReference>
<dbReference type="AlphaFoldDB" id="A0A099P679"/>
<name>A0A099P679_PICKU</name>
<gene>
    <name evidence="6" type="ORF">JL09_g1052</name>
</gene>
<feature type="transmembrane region" description="Helical" evidence="4">
    <location>
        <begin position="255"/>
        <end position="277"/>
    </location>
</feature>
<feature type="transmembrane region" description="Helical" evidence="4">
    <location>
        <begin position="189"/>
        <end position="214"/>
    </location>
</feature>
<dbReference type="GO" id="GO:0032218">
    <property type="term" value="P:riboflavin transport"/>
    <property type="evidence" value="ECO:0007669"/>
    <property type="project" value="TreeGrafter"/>
</dbReference>
<feature type="transmembrane region" description="Helical" evidence="4">
    <location>
        <begin position="135"/>
        <end position="156"/>
    </location>
</feature>
<feature type="transmembrane region" description="Helical" evidence="4">
    <location>
        <begin position="95"/>
        <end position="115"/>
    </location>
</feature>
<reference evidence="7" key="1">
    <citation type="journal article" date="2014" name="Microb. Cell Fact.">
        <title>Exploiting Issatchenkia orientalis SD108 for succinic acid production.</title>
        <authorList>
            <person name="Xiao H."/>
            <person name="Shao Z."/>
            <person name="Jiang Y."/>
            <person name="Dole S."/>
            <person name="Zhao H."/>
        </authorList>
    </citation>
    <scope>NUCLEOTIDE SEQUENCE [LARGE SCALE GENOMIC DNA]</scope>
    <source>
        <strain evidence="7">SD108</strain>
    </source>
</reference>
<feature type="compositionally biased region" description="Polar residues" evidence="3">
    <location>
        <begin position="707"/>
        <end position="718"/>
    </location>
</feature>
<feature type="domain" description="Major facilitator superfamily (MFS) profile" evidence="5">
    <location>
        <begin position="96"/>
        <end position="498"/>
    </location>
</feature>
<dbReference type="EMBL" id="JQFK01000006">
    <property type="protein sequence ID" value="KGK39747.1"/>
    <property type="molecule type" value="Genomic_DNA"/>
</dbReference>
<keyword evidence="4" id="KW-1133">Transmembrane helix</keyword>
<dbReference type="Pfam" id="PF08728">
    <property type="entry name" value="CRT10"/>
    <property type="match status" value="2"/>
</dbReference>
<dbReference type="GO" id="GO:0016020">
    <property type="term" value="C:membrane"/>
    <property type="evidence" value="ECO:0007669"/>
    <property type="project" value="UniProtKB-SubCell"/>
</dbReference>
<dbReference type="CDD" id="cd17352">
    <property type="entry name" value="MFS_MCT_SLC16"/>
    <property type="match status" value="1"/>
</dbReference>
<evidence type="ECO:0000259" key="5">
    <source>
        <dbReference type="PROSITE" id="PS50850"/>
    </source>
</evidence>
<dbReference type="PANTHER" id="PTHR11360:SF177">
    <property type="entry name" value="RIBOFLAVIN TRANSPORTER MCH5"/>
    <property type="match status" value="1"/>
</dbReference>
<comment type="caution">
    <text evidence="6">The sequence shown here is derived from an EMBL/GenBank/DDBJ whole genome shotgun (WGS) entry which is preliminary data.</text>
</comment>
<evidence type="ECO:0000256" key="4">
    <source>
        <dbReference type="SAM" id="Phobius"/>
    </source>
</evidence>
<evidence type="ECO:0000313" key="7">
    <source>
        <dbReference type="Proteomes" id="UP000029867"/>
    </source>
</evidence>
<organism evidence="6 7">
    <name type="scientific">Pichia kudriavzevii</name>
    <name type="common">Yeast</name>
    <name type="synonym">Issatchenkia orientalis</name>
    <dbReference type="NCBI Taxonomy" id="4909"/>
    <lineage>
        <taxon>Eukaryota</taxon>
        <taxon>Fungi</taxon>
        <taxon>Dikarya</taxon>
        <taxon>Ascomycota</taxon>
        <taxon>Saccharomycotina</taxon>
        <taxon>Pichiomycetes</taxon>
        <taxon>Pichiales</taxon>
        <taxon>Pichiaceae</taxon>
        <taxon>Pichia</taxon>
    </lineage>
</organism>
<dbReference type="GO" id="GO:0022857">
    <property type="term" value="F:transmembrane transporter activity"/>
    <property type="evidence" value="ECO:0007669"/>
    <property type="project" value="InterPro"/>
</dbReference>